<dbReference type="GO" id="GO:0005524">
    <property type="term" value="F:ATP binding"/>
    <property type="evidence" value="ECO:0007669"/>
    <property type="project" value="UniProtKB-KW"/>
</dbReference>
<dbReference type="RefSeq" id="WP_377496442.1">
    <property type="nucleotide sequence ID" value="NZ_JBHMDO010000029.1"/>
</dbReference>
<dbReference type="EMBL" id="JBHMDO010000029">
    <property type="protein sequence ID" value="MFB9327792.1"/>
    <property type="molecule type" value="Genomic_DNA"/>
</dbReference>
<sequence>MKELFIYVRKLRQFAGLKLYVSMVGMLAASLLEGAGVVLLLPLLTLAGLAGPAATDGFTLPLHMPAPLRELPDGMGLPAALAIFAAILIGQAGLQRRLSILSEQIEQGFIRKLRQDLYRAMLQADWSFFLKQRRSDFIHYLTGELSRVSYGVYLFLQQSMTLLFTLVQLGLALWLSVELTVGVLCCGVLLALFARRYTRKSRRIGEATTSLMQLYLAGLTDHLGGMKEIKSSGLERQHYGWFRELCSRMERNMVDFSTVQASSRFAYKAASALLIVLFAYAALALLHVQAEKLALILVIFSRLWPKFQSLQSGAEQLAQSLPAFKALADLQSELAGVQSMDVEKELIEAGPAALKLGIECKGVYYRYEADASAYALEDIRLFIPAAGTTAIVGQSGAGKSTLVDVLVGLAVPEHGEVLIDRKPLTGEGALALRRTVGYVSQDPFLFHASIRDNLSAAAPGASEEEMWEALRFAAADHFIRDLADGLDTVLGDRGARLSGGERQRIVLARAILRRPAILILDEATSALDGENEALIQEALERLHGKMTIIVIAHRLSTIRGADQVVVMENGRIVQQGGFRELAGDVRGALGMMLSRTEAG</sequence>
<gene>
    <name evidence="10" type="ORF">ACFFSY_17835</name>
</gene>
<evidence type="ECO:0000259" key="9">
    <source>
        <dbReference type="PROSITE" id="PS50929"/>
    </source>
</evidence>
<dbReference type="PROSITE" id="PS00211">
    <property type="entry name" value="ABC_TRANSPORTER_1"/>
    <property type="match status" value="1"/>
</dbReference>
<evidence type="ECO:0000256" key="5">
    <source>
        <dbReference type="ARBA" id="ARBA00022989"/>
    </source>
</evidence>
<feature type="transmembrane region" description="Helical" evidence="7">
    <location>
        <begin position="21"/>
        <end position="54"/>
    </location>
</feature>
<dbReference type="PANTHER" id="PTHR24221:SF654">
    <property type="entry name" value="ATP-BINDING CASSETTE SUB-FAMILY B MEMBER 6"/>
    <property type="match status" value="1"/>
</dbReference>
<dbReference type="Pfam" id="PF00664">
    <property type="entry name" value="ABC_membrane"/>
    <property type="match status" value="1"/>
</dbReference>
<dbReference type="SUPFAM" id="SSF90123">
    <property type="entry name" value="ABC transporter transmembrane region"/>
    <property type="match status" value="1"/>
</dbReference>
<dbReference type="InterPro" id="IPR003593">
    <property type="entry name" value="AAA+_ATPase"/>
</dbReference>
<feature type="transmembrane region" description="Helical" evidence="7">
    <location>
        <begin position="74"/>
        <end position="94"/>
    </location>
</feature>
<dbReference type="InterPro" id="IPR036640">
    <property type="entry name" value="ABC1_TM_sf"/>
</dbReference>
<evidence type="ECO:0000256" key="6">
    <source>
        <dbReference type="ARBA" id="ARBA00023136"/>
    </source>
</evidence>
<feature type="transmembrane region" description="Helical" evidence="7">
    <location>
        <begin position="137"/>
        <end position="156"/>
    </location>
</feature>
<feature type="transmembrane region" description="Helical" evidence="7">
    <location>
        <begin position="265"/>
        <end position="286"/>
    </location>
</feature>
<feature type="domain" description="ABC transporter" evidence="8">
    <location>
        <begin position="358"/>
        <end position="594"/>
    </location>
</feature>
<evidence type="ECO:0000256" key="7">
    <source>
        <dbReference type="SAM" id="Phobius"/>
    </source>
</evidence>
<feature type="domain" description="ABC transmembrane type-1" evidence="9">
    <location>
        <begin position="21"/>
        <end position="319"/>
    </location>
</feature>
<evidence type="ECO:0000256" key="2">
    <source>
        <dbReference type="ARBA" id="ARBA00022692"/>
    </source>
</evidence>
<keyword evidence="4 10" id="KW-0067">ATP-binding</keyword>
<feature type="transmembrane region" description="Helical" evidence="7">
    <location>
        <begin position="171"/>
        <end position="194"/>
    </location>
</feature>
<dbReference type="Pfam" id="PF00005">
    <property type="entry name" value="ABC_tran"/>
    <property type="match status" value="1"/>
</dbReference>
<evidence type="ECO:0000256" key="1">
    <source>
        <dbReference type="ARBA" id="ARBA00004651"/>
    </source>
</evidence>
<dbReference type="Proteomes" id="UP001589747">
    <property type="component" value="Unassembled WGS sequence"/>
</dbReference>
<dbReference type="Gene3D" id="3.40.50.300">
    <property type="entry name" value="P-loop containing nucleotide triphosphate hydrolases"/>
    <property type="match status" value="1"/>
</dbReference>
<dbReference type="InterPro" id="IPR039421">
    <property type="entry name" value="Type_1_exporter"/>
</dbReference>
<comment type="subcellular location">
    <subcellularLocation>
        <location evidence="1">Cell membrane</location>
        <topology evidence="1">Multi-pass membrane protein</topology>
    </subcellularLocation>
</comment>
<dbReference type="InterPro" id="IPR017871">
    <property type="entry name" value="ABC_transporter-like_CS"/>
</dbReference>
<evidence type="ECO:0000313" key="10">
    <source>
        <dbReference type="EMBL" id="MFB9327792.1"/>
    </source>
</evidence>
<protein>
    <submittedName>
        <fullName evidence="10">ABC transporter ATP-binding protein</fullName>
    </submittedName>
</protein>
<dbReference type="PANTHER" id="PTHR24221">
    <property type="entry name" value="ATP-BINDING CASSETTE SUB-FAMILY B"/>
    <property type="match status" value="1"/>
</dbReference>
<evidence type="ECO:0000259" key="8">
    <source>
        <dbReference type="PROSITE" id="PS50893"/>
    </source>
</evidence>
<dbReference type="InterPro" id="IPR011527">
    <property type="entry name" value="ABC1_TM_dom"/>
</dbReference>
<keyword evidence="3" id="KW-0547">Nucleotide-binding</keyword>
<reference evidence="10 11" key="1">
    <citation type="submission" date="2024-09" db="EMBL/GenBank/DDBJ databases">
        <authorList>
            <person name="Sun Q."/>
            <person name="Mori K."/>
        </authorList>
    </citation>
    <scope>NUCLEOTIDE SEQUENCE [LARGE SCALE GENOMIC DNA]</scope>
    <source>
        <strain evidence="10 11">TISTR 2452</strain>
    </source>
</reference>
<accession>A0ABV5KRD6</accession>
<keyword evidence="5 7" id="KW-1133">Transmembrane helix</keyword>
<keyword evidence="2 7" id="KW-0812">Transmembrane</keyword>
<dbReference type="InterPro" id="IPR027417">
    <property type="entry name" value="P-loop_NTPase"/>
</dbReference>
<organism evidence="10 11">
    <name type="scientific">Paenibacillus aurantiacus</name>
    <dbReference type="NCBI Taxonomy" id="1936118"/>
    <lineage>
        <taxon>Bacteria</taxon>
        <taxon>Bacillati</taxon>
        <taxon>Bacillota</taxon>
        <taxon>Bacilli</taxon>
        <taxon>Bacillales</taxon>
        <taxon>Paenibacillaceae</taxon>
        <taxon>Paenibacillus</taxon>
    </lineage>
</organism>
<evidence type="ECO:0000256" key="4">
    <source>
        <dbReference type="ARBA" id="ARBA00022840"/>
    </source>
</evidence>
<dbReference type="SMART" id="SM00382">
    <property type="entry name" value="AAA"/>
    <property type="match status" value="1"/>
</dbReference>
<name>A0ABV5KRD6_9BACL</name>
<comment type="caution">
    <text evidence="10">The sequence shown here is derived from an EMBL/GenBank/DDBJ whole genome shotgun (WGS) entry which is preliminary data.</text>
</comment>
<dbReference type="PROSITE" id="PS50929">
    <property type="entry name" value="ABC_TM1F"/>
    <property type="match status" value="1"/>
</dbReference>
<proteinExistence type="predicted"/>
<dbReference type="PROSITE" id="PS50893">
    <property type="entry name" value="ABC_TRANSPORTER_2"/>
    <property type="match status" value="1"/>
</dbReference>
<evidence type="ECO:0000313" key="11">
    <source>
        <dbReference type="Proteomes" id="UP001589747"/>
    </source>
</evidence>
<dbReference type="Gene3D" id="1.20.1560.10">
    <property type="entry name" value="ABC transporter type 1, transmembrane domain"/>
    <property type="match status" value="1"/>
</dbReference>
<keyword evidence="11" id="KW-1185">Reference proteome</keyword>
<evidence type="ECO:0000256" key="3">
    <source>
        <dbReference type="ARBA" id="ARBA00022741"/>
    </source>
</evidence>
<dbReference type="SUPFAM" id="SSF52540">
    <property type="entry name" value="P-loop containing nucleoside triphosphate hydrolases"/>
    <property type="match status" value="1"/>
</dbReference>
<dbReference type="InterPro" id="IPR003439">
    <property type="entry name" value="ABC_transporter-like_ATP-bd"/>
</dbReference>
<keyword evidence="6 7" id="KW-0472">Membrane</keyword>